<feature type="compositionally biased region" description="Low complexity" evidence="4">
    <location>
        <begin position="846"/>
        <end position="857"/>
    </location>
</feature>
<keyword evidence="8" id="KW-1185">Reference proteome</keyword>
<dbReference type="PANTHER" id="PTHR43903">
    <property type="entry name" value="NEUROLIGIN"/>
    <property type="match status" value="1"/>
</dbReference>
<dbReference type="Pfam" id="PF00135">
    <property type="entry name" value="COesterase"/>
    <property type="match status" value="1"/>
</dbReference>
<feature type="compositionally biased region" description="Polar residues" evidence="4">
    <location>
        <begin position="763"/>
        <end position="802"/>
    </location>
</feature>
<dbReference type="EMBL" id="OU963868">
    <property type="protein sequence ID" value="CAH0393174.1"/>
    <property type="molecule type" value="Genomic_DNA"/>
</dbReference>
<proteinExistence type="inferred from homology"/>
<evidence type="ECO:0000256" key="4">
    <source>
        <dbReference type="SAM" id="MobiDB-lite"/>
    </source>
</evidence>
<dbReference type="InterPro" id="IPR051093">
    <property type="entry name" value="Neuroligin/BSAL"/>
</dbReference>
<keyword evidence="3" id="KW-0325">Glycoprotein</keyword>
<evidence type="ECO:0000313" key="8">
    <source>
        <dbReference type="Proteomes" id="UP001152759"/>
    </source>
</evidence>
<sequence length="868" mass="93744">MLRLLLCTLLTLAAQAENESRGLLLKDCNVAPNSTATISAEAVRACKLAAPGSGEFLRAFEEFFTEQNRRRRRALGGARVKRIVGGRPADPPLIFPESGDDRDPSPDPIVFIDHPETKANAKIVGSNGGDYVVFRGIRFVEPPVKEYRFQRPKRRIPRGDIKATSFGSPCPQYDTSNRQVIGNEDCLFLNIYTPKKSSKSAEESYPVLFWIHGGGFVSGSSAQFEPKSLVKNNIIVVTTQYRLGSLGFLGDATTDLPGNTGLFDINAAFSWTKNYIQYFGGDPNRIVAGGHGTGAAIANFMGISHFTKDIISGVFAMSGTSVSSFAIDEKPQAFSNNITRLSGCDKEKSKVAQVKCMQKLPLPDIVSNDYSNLFIRLQSDDFVTILGKSLNPSAVVEGEDDQWFLPYFLNKPPVDSLKEGNYSQVPMLTGVTMHETSTAVKGSLKNQITKVLKDVPEFLDRNLPVSLISANTGLNPTGRVNELINALFSKLDYLKLLTINAPKLPELDKVVQMTTDALYNLPVFMTSNLRGSNAPTYLYSFEQPSRAAKKLVKELFRGSPIYKTDTGSQPSENEVAHGEDLVNLFDVRSLEGQEVDSVKLSNEDLRTREIFSSIVAEFVRSGNPAVKNLAVNWTPFSKDKSEYVVIKSSPEVKTGFRYCEMGLWTGLLDRLKSPQCNFPNINGILATIPVDLWNNSLSNALSGLNPCGTVSVGNVLNATSAIGGLLKPTSGLGGILPTKPSPSNPVLGLFGASNTKSDKEGSNLGSNANPSQGSNINVNAASNMNAEQGSDSGGPSNANPSRPGSDVTKISPKPNPTPPKPSGGLLGGIFGLGGKKESTPQRLTSPEKPSAEKPSSSWLTRWIPNIFG</sequence>
<accession>A0A9P0ALE1</accession>
<evidence type="ECO:0000259" key="6">
    <source>
        <dbReference type="Pfam" id="PF00135"/>
    </source>
</evidence>
<feature type="compositionally biased region" description="Gly residues" evidence="4">
    <location>
        <begin position="824"/>
        <end position="833"/>
    </location>
</feature>
<evidence type="ECO:0000256" key="2">
    <source>
        <dbReference type="ARBA" id="ARBA00022729"/>
    </source>
</evidence>
<gene>
    <name evidence="7" type="ORF">BEMITA_LOCUS11603</name>
</gene>
<evidence type="ECO:0000256" key="5">
    <source>
        <dbReference type="SAM" id="SignalP"/>
    </source>
</evidence>
<dbReference type="Gene3D" id="3.40.50.1820">
    <property type="entry name" value="alpha/beta hydrolase"/>
    <property type="match status" value="1"/>
</dbReference>
<dbReference type="Proteomes" id="UP001152759">
    <property type="component" value="Chromosome 7"/>
</dbReference>
<protein>
    <recommendedName>
        <fullName evidence="6">Carboxylesterase type B domain-containing protein</fullName>
    </recommendedName>
</protein>
<dbReference type="InterPro" id="IPR029058">
    <property type="entry name" value="AB_hydrolase_fold"/>
</dbReference>
<feature type="domain" description="Carboxylesterase type B" evidence="6">
    <location>
        <begin position="130"/>
        <end position="660"/>
    </location>
</feature>
<feature type="chain" id="PRO_5040186332" description="Carboxylesterase type B domain-containing protein" evidence="5">
    <location>
        <begin position="17"/>
        <end position="868"/>
    </location>
</feature>
<feature type="signal peptide" evidence="5">
    <location>
        <begin position="1"/>
        <end position="16"/>
    </location>
</feature>
<evidence type="ECO:0000256" key="3">
    <source>
        <dbReference type="ARBA" id="ARBA00023180"/>
    </source>
</evidence>
<comment type="similarity">
    <text evidence="1">Belongs to the type-B carboxylesterase/lipase family.</text>
</comment>
<dbReference type="AlphaFoldDB" id="A0A9P0ALE1"/>
<evidence type="ECO:0000256" key="1">
    <source>
        <dbReference type="ARBA" id="ARBA00005964"/>
    </source>
</evidence>
<dbReference type="InterPro" id="IPR019819">
    <property type="entry name" value="Carboxylesterase_B_CS"/>
</dbReference>
<dbReference type="PROSITE" id="PS00941">
    <property type="entry name" value="CARBOXYLESTERASE_B_2"/>
    <property type="match status" value="1"/>
</dbReference>
<organism evidence="7 8">
    <name type="scientific">Bemisia tabaci</name>
    <name type="common">Sweetpotato whitefly</name>
    <name type="synonym">Aleurodes tabaci</name>
    <dbReference type="NCBI Taxonomy" id="7038"/>
    <lineage>
        <taxon>Eukaryota</taxon>
        <taxon>Metazoa</taxon>
        <taxon>Ecdysozoa</taxon>
        <taxon>Arthropoda</taxon>
        <taxon>Hexapoda</taxon>
        <taxon>Insecta</taxon>
        <taxon>Pterygota</taxon>
        <taxon>Neoptera</taxon>
        <taxon>Paraneoptera</taxon>
        <taxon>Hemiptera</taxon>
        <taxon>Sternorrhyncha</taxon>
        <taxon>Aleyrodoidea</taxon>
        <taxon>Aleyrodidae</taxon>
        <taxon>Aleyrodinae</taxon>
        <taxon>Bemisia</taxon>
    </lineage>
</organism>
<feature type="region of interest" description="Disordered" evidence="4">
    <location>
        <begin position="746"/>
        <end position="868"/>
    </location>
</feature>
<reference evidence="7" key="1">
    <citation type="submission" date="2021-12" db="EMBL/GenBank/DDBJ databases">
        <authorList>
            <person name="King R."/>
        </authorList>
    </citation>
    <scope>NUCLEOTIDE SEQUENCE</scope>
</reference>
<dbReference type="KEGG" id="btab:109032265"/>
<evidence type="ECO:0000313" key="7">
    <source>
        <dbReference type="EMBL" id="CAH0393174.1"/>
    </source>
</evidence>
<dbReference type="SUPFAM" id="SSF53474">
    <property type="entry name" value="alpha/beta-Hydrolases"/>
    <property type="match status" value="1"/>
</dbReference>
<dbReference type="InterPro" id="IPR002018">
    <property type="entry name" value="CarbesteraseB"/>
</dbReference>
<name>A0A9P0ALE1_BEMTA</name>
<keyword evidence="2 5" id="KW-0732">Signal</keyword>